<dbReference type="Gene3D" id="3.40.50.980">
    <property type="match status" value="2"/>
</dbReference>
<dbReference type="EMBL" id="JAAXMD010000353">
    <property type="protein sequence ID" value="NKQ27999.1"/>
    <property type="molecule type" value="Genomic_DNA"/>
</dbReference>
<evidence type="ECO:0000313" key="6">
    <source>
        <dbReference type="Proteomes" id="UP000744032"/>
    </source>
</evidence>
<dbReference type="InterPro" id="IPR006162">
    <property type="entry name" value="Ppantetheine_attach_site"/>
</dbReference>
<keyword evidence="3" id="KW-0597">Phosphoprotein</keyword>
<dbReference type="Gene3D" id="3.30.300.30">
    <property type="match status" value="1"/>
</dbReference>
<reference evidence="5 6" key="1">
    <citation type="submission" date="2020-04" db="EMBL/GenBank/DDBJ databases">
        <title>Genome sequence of Streptomyces galbus strain I339.</title>
        <authorList>
            <person name="Silva E.A.N."/>
            <person name="Merces M."/>
            <person name="Castelo Branco A.P.O.T."/>
            <person name="Vasconcelos P.C."/>
            <person name="Costa N.P."/>
            <person name="Marinho G.C.S."/>
            <person name="Oliveira C.J.B."/>
            <person name="Araujo D."/>
            <person name="Rodrigues Junior V.S."/>
            <person name="Almeida R."/>
            <person name="Silva Filho U.R."/>
            <person name="Andrade A.S.A."/>
            <person name="Cibulski S.P."/>
        </authorList>
    </citation>
    <scope>NUCLEOTIDE SEQUENCE [LARGE SCALE GENOMIC DNA]</scope>
    <source>
        <strain evidence="5 6">I339</strain>
    </source>
</reference>
<dbReference type="InterPro" id="IPR045851">
    <property type="entry name" value="AMP-bd_C_sf"/>
</dbReference>
<dbReference type="Pfam" id="PF00501">
    <property type="entry name" value="AMP-binding"/>
    <property type="match status" value="1"/>
</dbReference>
<dbReference type="InterPro" id="IPR020845">
    <property type="entry name" value="AMP-binding_CS"/>
</dbReference>
<dbReference type="Pfam" id="PF00550">
    <property type="entry name" value="PP-binding"/>
    <property type="match status" value="1"/>
</dbReference>
<evidence type="ECO:0000256" key="2">
    <source>
        <dbReference type="ARBA" id="ARBA00022450"/>
    </source>
</evidence>
<sequence length="1144" mass="123658">MTSSGLEDILPLSPMQEGLLFHSRYEQDGADVYAVQHVFALEGALDAARLRAAVLALVQRHPNLRAGFREVDSGRPVQVIARQVDVPWSEFDLTSLPPADAEGELARLAAKEHARRFDLAEPPLLRFSLVRLSAERHRLIMTTHHILLDGWSTPLLVRELTTLYDSRGDATALPRVTPYRQYLGWLAQQDQPAAEAAWREALGGLEQPTLLTPVDPGRPGLMPERLTRELDEDRTAALADWARRHGVTLNAVLQAAWGLVLGRSTGHDDVVFGAVVAGRDPRLPGVENMVGLLINMVPVRVFLDPAQSLLTTVEQVQSAQSRLTGHHHLGLARIQQLAGLGDLFDTAVVFENYPWDEPGERPESGLRITPDLGRGRDATHYPLTLIAAPGRRLYLRLDYRDDLFDRATALGFLDRLVRVLDLAVVESDVSRPIGRMDLLSVGEREAVLAVPSVVVPSGVTLPELFEARVAAGPDAVAVVWDGGSLSYGEVNERANRLAHELVGRGVGPEDVVALALPRSAELVVAVLAVLKAGGAYLPVDPAYPAARVAYMVADAGPVMVLTTSGHRGVVGAASGAPVVLLDRLDVGGRSGDNPVTALAPEHPAYVIYTSGSTGRPKGVVMPAGALVNLLEWHHRAVGGGTGTRTAQFTAISFDVSAQEMLSALLYGKTLVIPDESVRRDAARFVEWLDAHDVEELFAPNLVVEAVAEAAVEQGRALPRLRTIAQAGEALTLSRVVREFHTSAPERVLHNHYGPTETHVVTAHTLSDDSGNWPPTAPIGRPIANTRSYVLGSGLELVAPGVVGELYIAGSAVARGYLGRPALTAERFVADPYAAEPGARMYRTGDLVRWNQDGELEFVGRADHQIKIRGFRIEPGEIENVLTEHPRIAQAAVVAREDRPARTRLVAYVVARETLRPEEAAEFVRERLPEHMVPAAVVVLDSLPLTGNGKLDRAALPAPEFAPAGSGREARTPQEQIVCDLFAQVLGLPWVGVDDDFFELGGHSLLATRLIARIRAAFSVEIGLRTLFEARTAAAVAARLDTAGPARLALTRQQLPDEIPLSFAQRRLWFLHKMEGPSATYNIPLVVRLSGVVDGGALGAALGDVVARHESLRTVFPESDGSPYQRVLDGVSVPLPVRDVLEDEL</sequence>
<dbReference type="PROSITE" id="PS00455">
    <property type="entry name" value="AMP_BINDING"/>
    <property type="match status" value="1"/>
</dbReference>
<dbReference type="SMART" id="SM00823">
    <property type="entry name" value="PKS_PP"/>
    <property type="match status" value="1"/>
</dbReference>
<dbReference type="Pfam" id="PF00668">
    <property type="entry name" value="Condensation"/>
    <property type="match status" value="2"/>
</dbReference>
<dbReference type="RefSeq" id="WP_168375782.1">
    <property type="nucleotide sequence ID" value="NZ_JAAXMD010000353.1"/>
</dbReference>
<proteinExistence type="predicted"/>
<gene>
    <name evidence="5" type="ORF">HF200_27260</name>
</gene>
<dbReference type="InterPro" id="IPR036736">
    <property type="entry name" value="ACP-like_sf"/>
</dbReference>
<dbReference type="CDD" id="cd17651">
    <property type="entry name" value="A_NRPS_VisG_like"/>
    <property type="match status" value="1"/>
</dbReference>
<evidence type="ECO:0000313" key="5">
    <source>
        <dbReference type="EMBL" id="NKQ27999.1"/>
    </source>
</evidence>
<keyword evidence="6" id="KW-1185">Reference proteome</keyword>
<comment type="caution">
    <text evidence="5">The sequence shown here is derived from an EMBL/GenBank/DDBJ whole genome shotgun (WGS) entry which is preliminary data.</text>
</comment>
<dbReference type="SUPFAM" id="SSF52777">
    <property type="entry name" value="CoA-dependent acyltransferases"/>
    <property type="match status" value="3"/>
</dbReference>
<evidence type="ECO:0000259" key="4">
    <source>
        <dbReference type="PROSITE" id="PS50075"/>
    </source>
</evidence>
<feature type="non-terminal residue" evidence="5">
    <location>
        <position position="1144"/>
    </location>
</feature>
<dbReference type="PROSITE" id="PS50075">
    <property type="entry name" value="CARRIER"/>
    <property type="match status" value="1"/>
</dbReference>
<evidence type="ECO:0000256" key="3">
    <source>
        <dbReference type="ARBA" id="ARBA00022553"/>
    </source>
</evidence>
<dbReference type="Gene3D" id="1.10.1200.10">
    <property type="entry name" value="ACP-like"/>
    <property type="match status" value="1"/>
</dbReference>
<dbReference type="Gene3D" id="3.30.559.30">
    <property type="entry name" value="Nonribosomal peptide synthetase, condensation domain"/>
    <property type="match status" value="1"/>
</dbReference>
<keyword evidence="2" id="KW-0596">Phosphopantetheine</keyword>
<name>A0ABX1IQU8_STRGB</name>
<dbReference type="InterPro" id="IPR009081">
    <property type="entry name" value="PP-bd_ACP"/>
</dbReference>
<dbReference type="InterPro" id="IPR025110">
    <property type="entry name" value="AMP-bd_C"/>
</dbReference>
<dbReference type="PANTHER" id="PTHR45527">
    <property type="entry name" value="NONRIBOSOMAL PEPTIDE SYNTHETASE"/>
    <property type="match status" value="1"/>
</dbReference>
<dbReference type="CDD" id="cd19543">
    <property type="entry name" value="DCL_NRPS"/>
    <property type="match status" value="1"/>
</dbReference>
<dbReference type="NCBIfam" id="TIGR01733">
    <property type="entry name" value="AA-adenyl-dom"/>
    <property type="match status" value="1"/>
</dbReference>
<dbReference type="PANTHER" id="PTHR45527:SF1">
    <property type="entry name" value="FATTY ACID SYNTHASE"/>
    <property type="match status" value="1"/>
</dbReference>
<dbReference type="Gene3D" id="3.30.559.10">
    <property type="entry name" value="Chloramphenicol acetyltransferase-like domain"/>
    <property type="match status" value="2"/>
</dbReference>
<evidence type="ECO:0000256" key="1">
    <source>
        <dbReference type="ARBA" id="ARBA00001957"/>
    </source>
</evidence>
<comment type="cofactor">
    <cofactor evidence="1">
        <name>pantetheine 4'-phosphate</name>
        <dbReference type="ChEBI" id="CHEBI:47942"/>
    </cofactor>
</comment>
<dbReference type="Gene3D" id="2.30.38.10">
    <property type="entry name" value="Luciferase, Domain 3"/>
    <property type="match status" value="1"/>
</dbReference>
<dbReference type="Pfam" id="PF13193">
    <property type="entry name" value="AMP-binding_C"/>
    <property type="match status" value="1"/>
</dbReference>
<protein>
    <submittedName>
        <fullName evidence="5">Amino acid adenylation domain-containing protein</fullName>
    </submittedName>
</protein>
<accession>A0ABX1IQU8</accession>
<dbReference type="InterPro" id="IPR020806">
    <property type="entry name" value="PKS_PP-bd"/>
</dbReference>
<dbReference type="InterPro" id="IPR010071">
    <property type="entry name" value="AA_adenyl_dom"/>
</dbReference>
<dbReference type="InterPro" id="IPR001242">
    <property type="entry name" value="Condensation_dom"/>
</dbReference>
<dbReference type="SUPFAM" id="SSF56801">
    <property type="entry name" value="Acetyl-CoA synthetase-like"/>
    <property type="match status" value="1"/>
</dbReference>
<organism evidence="5 6">
    <name type="scientific">Streptomyces galbus</name>
    <dbReference type="NCBI Taxonomy" id="33898"/>
    <lineage>
        <taxon>Bacteria</taxon>
        <taxon>Bacillati</taxon>
        <taxon>Actinomycetota</taxon>
        <taxon>Actinomycetes</taxon>
        <taxon>Kitasatosporales</taxon>
        <taxon>Streptomycetaceae</taxon>
        <taxon>Streptomyces</taxon>
    </lineage>
</organism>
<dbReference type="InterPro" id="IPR000873">
    <property type="entry name" value="AMP-dep_synth/lig_dom"/>
</dbReference>
<dbReference type="InterPro" id="IPR023213">
    <property type="entry name" value="CAT-like_dom_sf"/>
</dbReference>
<dbReference type="SUPFAM" id="SSF47336">
    <property type="entry name" value="ACP-like"/>
    <property type="match status" value="1"/>
</dbReference>
<feature type="domain" description="Carrier" evidence="4">
    <location>
        <begin position="968"/>
        <end position="1043"/>
    </location>
</feature>
<dbReference type="Proteomes" id="UP000744032">
    <property type="component" value="Unassembled WGS sequence"/>
</dbReference>
<dbReference type="PROSITE" id="PS00012">
    <property type="entry name" value="PHOSPHOPANTETHEINE"/>
    <property type="match status" value="1"/>
</dbReference>